<evidence type="ECO:0000313" key="4">
    <source>
        <dbReference type="Proteomes" id="UP000292298"/>
    </source>
</evidence>
<keyword evidence="4" id="KW-1185">Reference proteome</keyword>
<gene>
    <name evidence="3" type="ORF">EV698_1634</name>
</gene>
<dbReference type="InterPro" id="IPR006076">
    <property type="entry name" value="FAD-dep_OxRdtase"/>
</dbReference>
<dbReference type="PANTHER" id="PTHR13847:SF287">
    <property type="entry name" value="FAD-DEPENDENT OXIDOREDUCTASE DOMAIN-CONTAINING PROTEIN 1"/>
    <property type="match status" value="1"/>
</dbReference>
<protein>
    <submittedName>
        <fullName evidence="3">Glycine/D-amino acid oxidase-like deaminating enzyme</fullName>
    </submittedName>
</protein>
<evidence type="ECO:0000259" key="2">
    <source>
        <dbReference type="Pfam" id="PF01266"/>
    </source>
</evidence>
<keyword evidence="1" id="KW-0560">Oxidoreductase</keyword>
<dbReference type="SUPFAM" id="SSF51905">
    <property type="entry name" value="FAD/NAD(P)-binding domain"/>
    <property type="match status" value="1"/>
</dbReference>
<dbReference type="Proteomes" id="UP000292298">
    <property type="component" value="Unassembled WGS sequence"/>
</dbReference>
<sequence length="380" mass="40474">MTRVDALVVGSGIIGSFVALALQERGLQVMVVDRGGLAPGTSRSSDGNLLCSDKSPGLMLDLSDRSLAAWHRFTERYGNDCEFDPKGATVVARSDAEAAGLQALVAEQQACGIDCRFLDSGWLALEPHLGPDTVAVGYWPGDAQVQPMLACYQIARHLRSKGAMYRFYEAIECMEPRDEGVTVTLSGGERIEAGHVCLCTGVWTNEVLEPLGLSVPVQPRKGHIAVLERGDVQVNSKIADFGYQAAAESTDVDETRVQTAAIIEATRSGTILCGSSREFAGFDMGVDMEIVQRLLADCVRIVPDLQRLRVIRGYAGLRPFSPDGYPLIGPVPGAERLIVATGHEGAGHGLAAVTGDLVAACVADGDTHPYAGQLHPGRFQ</sequence>
<dbReference type="GO" id="GO:0016491">
    <property type="term" value="F:oxidoreductase activity"/>
    <property type="evidence" value="ECO:0007669"/>
    <property type="project" value="UniProtKB-KW"/>
</dbReference>
<accession>A0A4Q8D235</accession>
<organism evidence="3 4">
    <name type="scientific">Spiribacter vilamensis</name>
    <dbReference type="NCBI Taxonomy" id="531306"/>
    <lineage>
        <taxon>Bacteria</taxon>
        <taxon>Pseudomonadati</taxon>
        <taxon>Pseudomonadota</taxon>
        <taxon>Gammaproteobacteria</taxon>
        <taxon>Chromatiales</taxon>
        <taxon>Ectothiorhodospiraceae</taxon>
        <taxon>Spiribacter</taxon>
    </lineage>
</organism>
<evidence type="ECO:0000313" key="3">
    <source>
        <dbReference type="EMBL" id="RZU99347.1"/>
    </source>
</evidence>
<name>A0A4Q8D235_9GAMM</name>
<dbReference type="RefSeq" id="WP_130503590.1">
    <property type="nucleotide sequence ID" value="NZ_SHLI01000001.1"/>
</dbReference>
<reference evidence="3 4" key="1">
    <citation type="submission" date="2019-02" db="EMBL/GenBank/DDBJ databases">
        <title>Genomic Encyclopedia of Type Strains, Phase IV (KMG-IV): sequencing the most valuable type-strain genomes for metagenomic binning, comparative biology and taxonomic classification.</title>
        <authorList>
            <person name="Goeker M."/>
        </authorList>
    </citation>
    <scope>NUCLEOTIDE SEQUENCE [LARGE SCALE GENOMIC DNA]</scope>
    <source>
        <strain evidence="3 4">DSM 21056</strain>
    </source>
</reference>
<dbReference type="Pfam" id="PF01266">
    <property type="entry name" value="DAO"/>
    <property type="match status" value="1"/>
</dbReference>
<dbReference type="SUPFAM" id="SSF54373">
    <property type="entry name" value="FAD-linked reductases, C-terminal domain"/>
    <property type="match status" value="1"/>
</dbReference>
<dbReference type="OrthoDB" id="9805337at2"/>
<comment type="caution">
    <text evidence="3">The sequence shown here is derived from an EMBL/GenBank/DDBJ whole genome shotgun (WGS) entry which is preliminary data.</text>
</comment>
<dbReference type="Gene3D" id="3.30.9.10">
    <property type="entry name" value="D-Amino Acid Oxidase, subunit A, domain 2"/>
    <property type="match status" value="1"/>
</dbReference>
<feature type="domain" description="FAD dependent oxidoreductase" evidence="2">
    <location>
        <begin position="5"/>
        <end position="360"/>
    </location>
</feature>
<evidence type="ECO:0000256" key="1">
    <source>
        <dbReference type="ARBA" id="ARBA00023002"/>
    </source>
</evidence>
<dbReference type="InterPro" id="IPR036188">
    <property type="entry name" value="FAD/NAD-bd_sf"/>
</dbReference>
<proteinExistence type="predicted"/>
<dbReference type="AlphaFoldDB" id="A0A4Q8D235"/>
<dbReference type="GO" id="GO:0005737">
    <property type="term" value="C:cytoplasm"/>
    <property type="evidence" value="ECO:0007669"/>
    <property type="project" value="TreeGrafter"/>
</dbReference>
<dbReference type="PANTHER" id="PTHR13847">
    <property type="entry name" value="SARCOSINE DEHYDROGENASE-RELATED"/>
    <property type="match status" value="1"/>
</dbReference>
<dbReference type="Gene3D" id="3.50.50.60">
    <property type="entry name" value="FAD/NAD(P)-binding domain"/>
    <property type="match status" value="1"/>
</dbReference>
<dbReference type="EMBL" id="SHLI01000001">
    <property type="protein sequence ID" value="RZU99347.1"/>
    <property type="molecule type" value="Genomic_DNA"/>
</dbReference>